<feature type="transmembrane region" description="Helical" evidence="10">
    <location>
        <begin position="59"/>
        <end position="80"/>
    </location>
</feature>
<dbReference type="PANTHER" id="PTHR21137:SF35">
    <property type="entry name" value="ODORANT RECEPTOR 19A-RELATED"/>
    <property type="match status" value="1"/>
</dbReference>
<gene>
    <name evidence="11" type="ORF">Zmor_011611</name>
</gene>
<evidence type="ECO:0000256" key="9">
    <source>
        <dbReference type="ARBA" id="ARBA00023224"/>
    </source>
</evidence>
<protein>
    <submittedName>
        <fullName evidence="11">Uncharacterized protein</fullName>
    </submittedName>
</protein>
<keyword evidence="8" id="KW-0675">Receptor</keyword>
<reference evidence="11" key="1">
    <citation type="journal article" date="2023" name="G3 (Bethesda)">
        <title>Whole genome assemblies of Zophobas morio and Tenebrio molitor.</title>
        <authorList>
            <person name="Kaur S."/>
            <person name="Stinson S.A."/>
            <person name="diCenzo G.C."/>
        </authorList>
    </citation>
    <scope>NUCLEOTIDE SEQUENCE</scope>
    <source>
        <strain evidence="11">QUZm001</strain>
    </source>
</reference>
<evidence type="ECO:0000256" key="7">
    <source>
        <dbReference type="ARBA" id="ARBA00023136"/>
    </source>
</evidence>
<evidence type="ECO:0000256" key="4">
    <source>
        <dbReference type="ARBA" id="ARBA00022692"/>
    </source>
</evidence>
<keyword evidence="9" id="KW-0807">Transducer</keyword>
<evidence type="ECO:0000256" key="2">
    <source>
        <dbReference type="ARBA" id="ARBA00022475"/>
    </source>
</evidence>
<dbReference type="EMBL" id="JALNTZ010000003">
    <property type="protein sequence ID" value="KAJ3659949.1"/>
    <property type="molecule type" value="Genomic_DNA"/>
</dbReference>
<dbReference type="GO" id="GO:0005549">
    <property type="term" value="F:odorant binding"/>
    <property type="evidence" value="ECO:0007669"/>
    <property type="project" value="InterPro"/>
</dbReference>
<dbReference type="AlphaFoldDB" id="A0AA38ML23"/>
<dbReference type="GO" id="GO:0007165">
    <property type="term" value="P:signal transduction"/>
    <property type="evidence" value="ECO:0007669"/>
    <property type="project" value="UniProtKB-KW"/>
</dbReference>
<dbReference type="PANTHER" id="PTHR21137">
    <property type="entry name" value="ODORANT RECEPTOR"/>
    <property type="match status" value="1"/>
</dbReference>
<accession>A0AA38ML23</accession>
<organism evidence="11 12">
    <name type="scientific">Zophobas morio</name>
    <dbReference type="NCBI Taxonomy" id="2755281"/>
    <lineage>
        <taxon>Eukaryota</taxon>
        <taxon>Metazoa</taxon>
        <taxon>Ecdysozoa</taxon>
        <taxon>Arthropoda</taxon>
        <taxon>Hexapoda</taxon>
        <taxon>Insecta</taxon>
        <taxon>Pterygota</taxon>
        <taxon>Neoptera</taxon>
        <taxon>Endopterygota</taxon>
        <taxon>Coleoptera</taxon>
        <taxon>Polyphaga</taxon>
        <taxon>Cucujiformia</taxon>
        <taxon>Tenebrionidae</taxon>
        <taxon>Zophobas</taxon>
    </lineage>
</organism>
<keyword evidence="3" id="KW-0716">Sensory transduction</keyword>
<keyword evidence="12" id="KW-1185">Reference proteome</keyword>
<dbReference type="InterPro" id="IPR004117">
    <property type="entry name" value="7tm6_olfct_rcpt"/>
</dbReference>
<sequence length="190" mass="21688">MLDIIEQISVGYQRKSDTELLDCPEYQEVVKARLCVMVTKLTQLTRVATRASATLTTHLIPPLAISGLLMGLSAMSFVYLGNIFGYWCYFQNFMWCISSVSTLIMYAHCGQKFENLTEDMFDAIYNIRWSSFNESNRKIILITMIMFQEPKKLRFTDTVSCNYELGVRIAKGVYSFAAVMARLSSSQESL</sequence>
<comment type="caution">
    <text evidence="11">The sequence shown here is derived from an EMBL/GenBank/DDBJ whole genome shotgun (WGS) entry which is preliminary data.</text>
</comment>
<keyword evidence="4 10" id="KW-0812">Transmembrane</keyword>
<evidence type="ECO:0000256" key="1">
    <source>
        <dbReference type="ARBA" id="ARBA00004651"/>
    </source>
</evidence>
<dbReference type="Pfam" id="PF02949">
    <property type="entry name" value="7tm_6"/>
    <property type="match status" value="1"/>
</dbReference>
<evidence type="ECO:0000313" key="11">
    <source>
        <dbReference type="EMBL" id="KAJ3659949.1"/>
    </source>
</evidence>
<proteinExistence type="predicted"/>
<dbReference type="Proteomes" id="UP001168821">
    <property type="component" value="Unassembled WGS sequence"/>
</dbReference>
<evidence type="ECO:0000313" key="12">
    <source>
        <dbReference type="Proteomes" id="UP001168821"/>
    </source>
</evidence>
<keyword evidence="5" id="KW-0552">Olfaction</keyword>
<evidence type="ECO:0000256" key="8">
    <source>
        <dbReference type="ARBA" id="ARBA00023170"/>
    </source>
</evidence>
<keyword evidence="6 10" id="KW-1133">Transmembrane helix</keyword>
<evidence type="ECO:0000256" key="5">
    <source>
        <dbReference type="ARBA" id="ARBA00022725"/>
    </source>
</evidence>
<dbReference type="GO" id="GO:0004984">
    <property type="term" value="F:olfactory receptor activity"/>
    <property type="evidence" value="ECO:0007669"/>
    <property type="project" value="InterPro"/>
</dbReference>
<evidence type="ECO:0000256" key="6">
    <source>
        <dbReference type="ARBA" id="ARBA00022989"/>
    </source>
</evidence>
<evidence type="ECO:0000256" key="3">
    <source>
        <dbReference type="ARBA" id="ARBA00022606"/>
    </source>
</evidence>
<evidence type="ECO:0000256" key="10">
    <source>
        <dbReference type="SAM" id="Phobius"/>
    </source>
</evidence>
<dbReference type="GO" id="GO:0005886">
    <property type="term" value="C:plasma membrane"/>
    <property type="evidence" value="ECO:0007669"/>
    <property type="project" value="UniProtKB-SubCell"/>
</dbReference>
<comment type="subcellular location">
    <subcellularLocation>
        <location evidence="1">Cell membrane</location>
        <topology evidence="1">Multi-pass membrane protein</topology>
    </subcellularLocation>
</comment>
<keyword evidence="7 10" id="KW-0472">Membrane</keyword>
<name>A0AA38ML23_9CUCU</name>
<keyword evidence="2" id="KW-1003">Cell membrane</keyword>